<feature type="region of interest" description="Disordered" evidence="1">
    <location>
        <begin position="845"/>
        <end position="937"/>
    </location>
</feature>
<dbReference type="EMBL" id="GG662612">
    <property type="protein sequence ID" value="EAS00644.2"/>
    <property type="molecule type" value="Genomic_DNA"/>
</dbReference>
<evidence type="ECO:0000313" key="4">
    <source>
        <dbReference type="EMBL" id="EAS00644.2"/>
    </source>
</evidence>
<feature type="domain" description="Tyrosine-protein phosphatase" evidence="2">
    <location>
        <begin position="8"/>
        <end position="155"/>
    </location>
</feature>
<dbReference type="eggNOG" id="KOG1716">
    <property type="taxonomic scope" value="Eukaryota"/>
</dbReference>
<proteinExistence type="predicted"/>
<dbReference type="InterPro" id="IPR000387">
    <property type="entry name" value="Tyr_Pase_dom"/>
</dbReference>
<dbReference type="CDD" id="cd14498">
    <property type="entry name" value="DSP"/>
    <property type="match status" value="1"/>
</dbReference>
<feature type="region of interest" description="Disordered" evidence="1">
    <location>
        <begin position="578"/>
        <end position="607"/>
    </location>
</feature>
<dbReference type="InterPro" id="IPR020422">
    <property type="entry name" value="TYR_PHOSPHATASE_DUAL_dom"/>
</dbReference>
<feature type="compositionally biased region" description="Polar residues" evidence="1">
    <location>
        <begin position="879"/>
        <end position="907"/>
    </location>
</feature>
<dbReference type="KEGG" id="tet:TTHERM_00411950"/>
<protein>
    <submittedName>
        <fullName evidence="4">Dual specificity phosphatase domain protein</fullName>
    </submittedName>
</protein>
<evidence type="ECO:0000313" key="5">
    <source>
        <dbReference type="Proteomes" id="UP000009168"/>
    </source>
</evidence>
<keyword evidence="5" id="KW-1185">Reference proteome</keyword>
<name>I7MFV9_TETTS</name>
<dbReference type="OrthoDB" id="10252009at2759"/>
<feature type="compositionally biased region" description="Polar residues" evidence="1">
    <location>
        <begin position="917"/>
        <end position="937"/>
    </location>
</feature>
<dbReference type="InterPro" id="IPR000340">
    <property type="entry name" value="Dual-sp_phosphatase_cat-dom"/>
</dbReference>
<feature type="domain" description="Tyrosine specific protein phosphatases" evidence="3">
    <location>
        <begin position="76"/>
        <end position="136"/>
    </location>
</feature>
<evidence type="ECO:0000256" key="1">
    <source>
        <dbReference type="SAM" id="MobiDB-lite"/>
    </source>
</evidence>
<evidence type="ECO:0000259" key="3">
    <source>
        <dbReference type="PROSITE" id="PS50056"/>
    </source>
</evidence>
<dbReference type="SMART" id="SM00195">
    <property type="entry name" value="DSPc"/>
    <property type="match status" value="1"/>
</dbReference>
<feature type="region of interest" description="Disordered" evidence="1">
    <location>
        <begin position="336"/>
        <end position="405"/>
    </location>
</feature>
<sequence>MIYEEFIGAIKIKDGLFIGDQQAVKDLEFILTNKVTHIINAAGKQIDNMLENLGVQYLTFYWQESDKQILFDKNIETVNQIVDFIEEANQNGESCLVHSVRGQSRACCILTAYFMRKYQWTLLKTLDYLNSRRPDLEIRATFFEQLKNLELYLQQTGQGAISQDWNQSGAGPDAKIQVENSPDEILIRNTYVNSKQGQIPDYYLNIGKPQRFGGYSPYKKPAPTKIIWLDEVSNNKKKLVQVLNQSQSTGKKGASVQHRKPSPAPFKRAQQQALKQIEQQQTQILPQNQNQDYIDSILKGSNKIFKKITGEELSEVEINQIKQQANQPQIYNNSFQQSAQKSNENSANKPPQNPMSSSLNKLNSNRVTQQESDAENGDSSNPSNKSITNKENSSRPGSTRDESLLQDKNANEVQYQQYSKLPQSAKQEIQQVKIGNTRGKEVGNSQSLNNQIYNNTNVNINNSQIRQDNSQNTLNSQNINIKNKYGNDGNAKVNNINGNIINLTVNNFVNANVATGNVVQQGFQIANVATNSVIGNSQQIPGNYDMNVENLAQQPFIVQYPQNGIDFTNMNSNSYVKSNNSGLINNSNNSSNSNQNSAGKQYKQYSSDPSKLQNYYKFVVEDKAKNQGSDFKNNGQGAQLPMAQQIIFQNQQMLLMQKQQQQQQQHQALNQNIQLTQQQQQAQQFNIQQIPISILQNQQTSQNSGGQNSNSQILSKMLSKNNTYHHSDMVYQKVISKSFNQSKIKQEMVFGQNQYQFPKEINNYSLIKNDLSDSKITKNMMKQKQNIQNSQLQQQPISHKFPIKANPDLFEKRPNSANTSLPQGRQAYNGFVVMTNNFMMGTNHMNNNNNYNENENNNFDSSNINKRPSSTGGGIRSFSPGSKNIKPQNLPNSIKPQLIVTNQNGSKKTGMRYPSPAINSSSQNTYQMSVSQKNKWK</sequence>
<feature type="compositionally biased region" description="Polar residues" evidence="1">
    <location>
        <begin position="336"/>
        <end position="397"/>
    </location>
</feature>
<dbReference type="InParanoid" id="I7MFV9"/>
<dbReference type="PANTHER" id="PTHR46653:SF1">
    <property type="entry name" value="SPECIFICITY PROTEIN PHOSPHATASE, PUTATIVE-RELATED"/>
    <property type="match status" value="1"/>
</dbReference>
<gene>
    <name evidence="4" type="ORF">TTHERM_00411950</name>
</gene>
<accession>I7MFV9</accession>
<reference evidence="5" key="1">
    <citation type="journal article" date="2006" name="PLoS Biol.">
        <title>Macronuclear genome sequence of the ciliate Tetrahymena thermophila, a model eukaryote.</title>
        <authorList>
            <person name="Eisen J.A."/>
            <person name="Coyne R.S."/>
            <person name="Wu M."/>
            <person name="Wu D."/>
            <person name="Thiagarajan M."/>
            <person name="Wortman J.R."/>
            <person name="Badger J.H."/>
            <person name="Ren Q."/>
            <person name="Amedeo P."/>
            <person name="Jones K.M."/>
            <person name="Tallon L.J."/>
            <person name="Delcher A.L."/>
            <person name="Salzberg S.L."/>
            <person name="Silva J.C."/>
            <person name="Haas B.J."/>
            <person name="Majoros W.H."/>
            <person name="Farzad M."/>
            <person name="Carlton J.M."/>
            <person name="Smith R.K. Jr."/>
            <person name="Garg J."/>
            <person name="Pearlman R.E."/>
            <person name="Karrer K.M."/>
            <person name="Sun L."/>
            <person name="Manning G."/>
            <person name="Elde N.C."/>
            <person name="Turkewitz A.P."/>
            <person name="Asai D.J."/>
            <person name="Wilkes D.E."/>
            <person name="Wang Y."/>
            <person name="Cai H."/>
            <person name="Collins K."/>
            <person name="Stewart B.A."/>
            <person name="Lee S.R."/>
            <person name="Wilamowska K."/>
            <person name="Weinberg Z."/>
            <person name="Ruzzo W.L."/>
            <person name="Wloga D."/>
            <person name="Gaertig J."/>
            <person name="Frankel J."/>
            <person name="Tsao C.-C."/>
            <person name="Gorovsky M.A."/>
            <person name="Keeling P.J."/>
            <person name="Waller R.F."/>
            <person name="Patron N.J."/>
            <person name="Cherry J.M."/>
            <person name="Stover N.A."/>
            <person name="Krieger C.J."/>
            <person name="del Toro C."/>
            <person name="Ryder H.F."/>
            <person name="Williamson S.C."/>
            <person name="Barbeau R.A."/>
            <person name="Hamilton E.P."/>
            <person name="Orias E."/>
        </authorList>
    </citation>
    <scope>NUCLEOTIDE SEQUENCE [LARGE SCALE GENOMIC DNA]</scope>
    <source>
        <strain evidence="5">SB210</strain>
    </source>
</reference>
<dbReference type="PROSITE" id="PS50054">
    <property type="entry name" value="TYR_PHOSPHATASE_DUAL"/>
    <property type="match status" value="1"/>
</dbReference>
<dbReference type="Pfam" id="PF00782">
    <property type="entry name" value="DSPc"/>
    <property type="match status" value="1"/>
</dbReference>
<dbReference type="RefSeq" id="XP_001020889.2">
    <property type="nucleotide sequence ID" value="XM_001020889.2"/>
</dbReference>
<dbReference type="Gene3D" id="3.90.190.10">
    <property type="entry name" value="Protein tyrosine phosphatase superfamily"/>
    <property type="match status" value="1"/>
</dbReference>
<dbReference type="AlphaFoldDB" id="I7MFV9"/>
<organism evidence="4 5">
    <name type="scientific">Tetrahymena thermophila (strain SB210)</name>
    <dbReference type="NCBI Taxonomy" id="312017"/>
    <lineage>
        <taxon>Eukaryota</taxon>
        <taxon>Sar</taxon>
        <taxon>Alveolata</taxon>
        <taxon>Ciliophora</taxon>
        <taxon>Intramacronucleata</taxon>
        <taxon>Oligohymenophorea</taxon>
        <taxon>Hymenostomatida</taxon>
        <taxon>Tetrahymenina</taxon>
        <taxon>Tetrahymenidae</taxon>
        <taxon>Tetrahymena</taxon>
    </lineage>
</organism>
<dbReference type="STRING" id="312017.I7MFV9"/>
<feature type="compositionally biased region" description="Low complexity" evidence="1">
    <location>
        <begin position="578"/>
        <end position="597"/>
    </location>
</feature>
<evidence type="ECO:0000259" key="2">
    <source>
        <dbReference type="PROSITE" id="PS50054"/>
    </source>
</evidence>
<dbReference type="SUPFAM" id="SSF52799">
    <property type="entry name" value="(Phosphotyrosine protein) phosphatases II"/>
    <property type="match status" value="1"/>
</dbReference>
<dbReference type="GeneID" id="7825746"/>
<dbReference type="InterPro" id="IPR029021">
    <property type="entry name" value="Prot-tyrosine_phosphatase-like"/>
</dbReference>
<dbReference type="Proteomes" id="UP000009168">
    <property type="component" value="Unassembled WGS sequence"/>
</dbReference>
<dbReference type="PROSITE" id="PS50056">
    <property type="entry name" value="TYR_PHOSPHATASE_2"/>
    <property type="match status" value="1"/>
</dbReference>
<feature type="compositionally biased region" description="Low complexity" evidence="1">
    <location>
        <begin position="845"/>
        <end position="865"/>
    </location>
</feature>
<dbReference type="PANTHER" id="PTHR46653">
    <property type="entry name" value="SPECIFICITY PROTEIN PHOSPHATASE, PUTATIVE-RELATED"/>
    <property type="match status" value="1"/>
</dbReference>
<feature type="region of interest" description="Disordered" evidence="1">
    <location>
        <begin position="245"/>
        <end position="269"/>
    </location>
</feature>